<evidence type="ECO:0000313" key="15">
    <source>
        <dbReference type="Proteomes" id="UP000267464"/>
    </source>
</evidence>
<dbReference type="InterPro" id="IPR051199">
    <property type="entry name" value="LPS_LOS_Heptosyltrfase"/>
</dbReference>
<evidence type="ECO:0000256" key="4">
    <source>
        <dbReference type="ARBA" id="ARBA00022519"/>
    </source>
</evidence>
<dbReference type="Proteomes" id="UP000267464">
    <property type="component" value="Unassembled WGS sequence"/>
</dbReference>
<evidence type="ECO:0000256" key="5">
    <source>
        <dbReference type="ARBA" id="ARBA00022676"/>
    </source>
</evidence>
<protein>
    <recommendedName>
        <fullName evidence="11">Lipopolysaccharide heptosyltransferase 1</fullName>
        <ecNumber evidence="10">2.4.99.23</ecNumber>
    </recommendedName>
    <alternativeName>
        <fullName evidence="12">ADP-heptose:lipopolysaccharide heptosyltransferase I</fullName>
    </alternativeName>
</protein>
<dbReference type="EMBL" id="QUSW01000001">
    <property type="protein sequence ID" value="RQP25646.1"/>
    <property type="molecule type" value="Genomic_DNA"/>
</dbReference>
<dbReference type="SUPFAM" id="SSF53756">
    <property type="entry name" value="UDP-Glycosyltransferase/glycogen phosphorylase"/>
    <property type="match status" value="1"/>
</dbReference>
<dbReference type="RefSeq" id="WP_124538299.1">
    <property type="nucleotide sequence ID" value="NZ_QUSW01000001.1"/>
</dbReference>
<comment type="pathway">
    <text evidence="2">Bacterial outer membrane biogenesis; LPS core biosynthesis.</text>
</comment>
<evidence type="ECO:0000256" key="6">
    <source>
        <dbReference type="ARBA" id="ARBA00022679"/>
    </source>
</evidence>
<evidence type="ECO:0000256" key="1">
    <source>
        <dbReference type="ARBA" id="ARBA00004515"/>
    </source>
</evidence>
<dbReference type="InterPro" id="IPR011908">
    <property type="entry name" value="LipoPS_heptosylTferase-I"/>
</dbReference>
<dbReference type="GO" id="GO:0009244">
    <property type="term" value="P:lipopolysaccharide core region biosynthetic process"/>
    <property type="evidence" value="ECO:0007669"/>
    <property type="project" value="InterPro"/>
</dbReference>
<dbReference type="GO" id="GO:0008713">
    <property type="term" value="F:ADP-heptose-lipopolysaccharide heptosyltransferase activity"/>
    <property type="evidence" value="ECO:0007669"/>
    <property type="project" value="TreeGrafter"/>
</dbReference>
<keyword evidence="5" id="KW-0328">Glycosyltransferase</keyword>
<dbReference type="EC" id="2.4.99.23" evidence="10"/>
<keyword evidence="6 14" id="KW-0808">Transferase</keyword>
<dbReference type="PANTHER" id="PTHR30160:SF19">
    <property type="entry name" value="LIPOPOLYSACCHARIDE HEPTOSYLTRANSFERASE 1"/>
    <property type="match status" value="1"/>
</dbReference>
<keyword evidence="4" id="KW-0997">Cell inner membrane</keyword>
<comment type="subcellular location">
    <subcellularLocation>
        <location evidence="1">Cell inner membrane</location>
        <topology evidence="1">Peripheral membrane protein</topology>
        <orientation evidence="1">Cytoplasmic side</orientation>
    </subcellularLocation>
</comment>
<keyword evidence="8" id="KW-0472">Membrane</keyword>
<proteinExistence type="inferred from homology"/>
<evidence type="ECO:0000256" key="8">
    <source>
        <dbReference type="ARBA" id="ARBA00023136"/>
    </source>
</evidence>
<evidence type="ECO:0000256" key="12">
    <source>
        <dbReference type="ARBA" id="ARBA00044330"/>
    </source>
</evidence>
<comment type="caution">
    <text evidence="14">The sequence shown here is derived from an EMBL/GenBank/DDBJ whole genome shotgun (WGS) entry which is preliminary data.</text>
</comment>
<keyword evidence="3" id="KW-1003">Cell membrane</keyword>
<dbReference type="GO" id="GO:0005829">
    <property type="term" value="C:cytosol"/>
    <property type="evidence" value="ECO:0007669"/>
    <property type="project" value="TreeGrafter"/>
</dbReference>
<dbReference type="Pfam" id="PF01075">
    <property type="entry name" value="Glyco_transf_9"/>
    <property type="match status" value="1"/>
</dbReference>
<gene>
    <name evidence="14" type="primary">waaC</name>
    <name evidence="14" type="ORF">DZC73_00785</name>
</gene>
<evidence type="ECO:0000256" key="11">
    <source>
        <dbReference type="ARBA" id="ARBA00044190"/>
    </source>
</evidence>
<evidence type="ECO:0000256" key="9">
    <source>
        <dbReference type="ARBA" id="ARBA00043995"/>
    </source>
</evidence>
<reference evidence="14 15" key="1">
    <citation type="submission" date="2018-08" db="EMBL/GenBank/DDBJ databases">
        <authorList>
            <person name="Khan S.A."/>
            <person name="Jeon C.O."/>
            <person name="Chun B.H."/>
            <person name="Jeong S.E."/>
        </authorList>
    </citation>
    <scope>NUCLEOTIDE SEQUENCE [LARGE SCALE GENOMIC DNA]</scope>
    <source>
        <strain evidence="14 15">S-16</strain>
    </source>
</reference>
<comment type="catalytic activity">
    <reaction evidence="13">
        <text>an alpha-Kdo-(2-&gt;4)-alpha-Kdo-(2-&gt;6)-lipid A + ADP-L-glycero-beta-D-manno-heptose = an L-alpha-D-Hep-(1-&gt;5)-[alpha-Kdo-(2-&gt;4)]-alpha-Kdo-(2-&gt;6)-lipid A + ADP + H(+)</text>
        <dbReference type="Rhea" id="RHEA:74067"/>
        <dbReference type="ChEBI" id="CHEBI:15378"/>
        <dbReference type="ChEBI" id="CHEBI:61506"/>
        <dbReference type="ChEBI" id="CHEBI:176431"/>
        <dbReference type="ChEBI" id="CHEBI:193068"/>
        <dbReference type="ChEBI" id="CHEBI:456216"/>
        <dbReference type="EC" id="2.4.99.23"/>
    </reaction>
</comment>
<evidence type="ECO:0000256" key="10">
    <source>
        <dbReference type="ARBA" id="ARBA00044041"/>
    </source>
</evidence>
<dbReference type="GO" id="GO:0005886">
    <property type="term" value="C:plasma membrane"/>
    <property type="evidence" value="ECO:0007669"/>
    <property type="project" value="UniProtKB-SubCell"/>
</dbReference>
<evidence type="ECO:0000256" key="7">
    <source>
        <dbReference type="ARBA" id="ARBA00022985"/>
    </source>
</evidence>
<sequence length="327" mass="36737">MRVLIVKLSSLGDVVHTMPVVHDIREAYPDALIDWVVEPGFAPLVRRVKGIHSSIECALRRWRKGWWTSQVRHEWGEFRDALRGDRYDAIIDFQGLTKSALVARMARGRRYGLANQTDGASHEWPARWLVHEPIFIEPHIHALDRARVLASKVLGYPLKGAPEFGLRSQQLEATERTLVLVHGTSRDDKLWPESHWIEVGRRAQAMGWRIALPHAGPVEKARADTICAAIGPACEVWPPMDLDSLTDRMGAAHGVIGVDSGLSHIAVALDLPHVQIYNHPTSWRTGPQEAHGHAYQVSVEGQPTPAIETVWDAWEQVWAQFQQAGQR</sequence>
<evidence type="ECO:0000256" key="3">
    <source>
        <dbReference type="ARBA" id="ARBA00022475"/>
    </source>
</evidence>
<dbReference type="CDD" id="cd03789">
    <property type="entry name" value="GT9_LPS_heptosyltransferase"/>
    <property type="match status" value="1"/>
</dbReference>
<dbReference type="AlphaFoldDB" id="A0A3N7HW73"/>
<dbReference type="InterPro" id="IPR002201">
    <property type="entry name" value="Glyco_trans_9"/>
</dbReference>
<dbReference type="OrthoDB" id="9767552at2"/>
<name>A0A3N7HW73_9BURK</name>
<dbReference type="Gene3D" id="3.40.50.2000">
    <property type="entry name" value="Glycogen Phosphorylase B"/>
    <property type="match status" value="2"/>
</dbReference>
<evidence type="ECO:0000313" key="14">
    <source>
        <dbReference type="EMBL" id="RQP25646.1"/>
    </source>
</evidence>
<dbReference type="PANTHER" id="PTHR30160">
    <property type="entry name" value="TETRAACYLDISACCHARIDE 4'-KINASE-RELATED"/>
    <property type="match status" value="1"/>
</dbReference>
<evidence type="ECO:0000256" key="13">
    <source>
        <dbReference type="ARBA" id="ARBA00049201"/>
    </source>
</evidence>
<keyword evidence="15" id="KW-1185">Reference proteome</keyword>
<organism evidence="14 15">
    <name type="scientific">Piscinibacter terrae</name>
    <dbReference type="NCBI Taxonomy" id="2496871"/>
    <lineage>
        <taxon>Bacteria</taxon>
        <taxon>Pseudomonadati</taxon>
        <taxon>Pseudomonadota</taxon>
        <taxon>Betaproteobacteria</taxon>
        <taxon>Burkholderiales</taxon>
        <taxon>Sphaerotilaceae</taxon>
        <taxon>Piscinibacter</taxon>
    </lineage>
</organism>
<comment type="similarity">
    <text evidence="9">Belongs to the glycosyltransferase 9 family.</text>
</comment>
<reference evidence="14 15" key="2">
    <citation type="submission" date="2018-12" db="EMBL/GenBank/DDBJ databases">
        <title>Rhizobacter gummiphilus sp. nov., a rubber-degrading bacterium isolated from the soil of a botanical garden in Japan.</title>
        <authorList>
            <person name="Shunsuke S.S."/>
        </authorList>
    </citation>
    <scope>NUCLEOTIDE SEQUENCE [LARGE SCALE GENOMIC DNA]</scope>
    <source>
        <strain evidence="14 15">S-16</strain>
    </source>
</reference>
<dbReference type="NCBIfam" id="TIGR02193">
    <property type="entry name" value="heptsyl_trn_I"/>
    <property type="match status" value="1"/>
</dbReference>
<evidence type="ECO:0000256" key="2">
    <source>
        <dbReference type="ARBA" id="ARBA00004713"/>
    </source>
</evidence>
<keyword evidence="7" id="KW-0448">Lipopolysaccharide biosynthesis</keyword>
<accession>A0A3N7HW73</accession>